<evidence type="ECO:0000313" key="2">
    <source>
        <dbReference type="EMBL" id="CAF4452958.1"/>
    </source>
</evidence>
<dbReference type="PANTHER" id="PTHR11125">
    <property type="entry name" value="SUPPRESSOR OF TY 5"/>
    <property type="match status" value="1"/>
</dbReference>
<evidence type="ECO:0000259" key="1">
    <source>
        <dbReference type="Pfam" id="PF23037"/>
    </source>
</evidence>
<proteinExistence type="predicted"/>
<dbReference type="GO" id="GO:0003729">
    <property type="term" value="F:mRNA binding"/>
    <property type="evidence" value="ECO:0007669"/>
    <property type="project" value="TreeGrafter"/>
</dbReference>
<dbReference type="EMBL" id="CAJOBP010004848">
    <property type="protein sequence ID" value="CAF4452958.1"/>
    <property type="molecule type" value="Genomic_DNA"/>
</dbReference>
<dbReference type="GO" id="GO:0032784">
    <property type="term" value="P:regulation of DNA-templated transcription elongation"/>
    <property type="evidence" value="ECO:0007669"/>
    <property type="project" value="InterPro"/>
</dbReference>
<dbReference type="InterPro" id="IPR057936">
    <property type="entry name" value="KOWx_Spt5"/>
</dbReference>
<dbReference type="GO" id="GO:0006368">
    <property type="term" value="P:transcription elongation by RNA polymerase II"/>
    <property type="evidence" value="ECO:0007669"/>
    <property type="project" value="TreeGrafter"/>
</dbReference>
<gene>
    <name evidence="2" type="ORF">UJA718_LOCUS22916</name>
</gene>
<reference evidence="2" key="1">
    <citation type="submission" date="2021-02" db="EMBL/GenBank/DDBJ databases">
        <authorList>
            <person name="Nowell W R."/>
        </authorList>
    </citation>
    <scope>NUCLEOTIDE SEQUENCE</scope>
</reference>
<dbReference type="Pfam" id="PF23037">
    <property type="entry name" value="KOWx_SPT5"/>
    <property type="match status" value="1"/>
</dbReference>
<sequence length="170" mass="18880">MFIVGYDLLLQFDIVDTHVNEDVREEGFVEQTDYTTATNNYRVGRAKFSIVEDAPVQVCEGELINLQGTSVGINGDLKFKGETGAVVAIDGTKDAMSIRTPDLQICKETATCVDSSGQFHQRDLVNVSSNKVGVVVRIEKEYLQLLNTNGKVEKVSIRSIKRNESEYNNN</sequence>
<comment type="caution">
    <text evidence="2">The sequence shown here is derived from an EMBL/GenBank/DDBJ whole genome shotgun (WGS) entry which is preliminary data.</text>
</comment>
<name>A0A820SAB7_9BILA</name>
<accession>A0A820SAB7</accession>
<keyword evidence="3" id="KW-1185">Reference proteome</keyword>
<dbReference type="AlphaFoldDB" id="A0A820SAB7"/>
<dbReference type="InterPro" id="IPR039659">
    <property type="entry name" value="SPT5"/>
</dbReference>
<dbReference type="Proteomes" id="UP000663873">
    <property type="component" value="Unassembled WGS sequence"/>
</dbReference>
<feature type="domain" description="Spt5 KOWx" evidence="1">
    <location>
        <begin position="115"/>
        <end position="162"/>
    </location>
</feature>
<dbReference type="GO" id="GO:0006357">
    <property type="term" value="P:regulation of transcription by RNA polymerase II"/>
    <property type="evidence" value="ECO:0007669"/>
    <property type="project" value="InterPro"/>
</dbReference>
<dbReference type="GO" id="GO:0032044">
    <property type="term" value="C:DSIF complex"/>
    <property type="evidence" value="ECO:0007669"/>
    <property type="project" value="TreeGrafter"/>
</dbReference>
<organism evidence="2 3">
    <name type="scientific">Rotaria socialis</name>
    <dbReference type="NCBI Taxonomy" id="392032"/>
    <lineage>
        <taxon>Eukaryota</taxon>
        <taxon>Metazoa</taxon>
        <taxon>Spiralia</taxon>
        <taxon>Gnathifera</taxon>
        <taxon>Rotifera</taxon>
        <taxon>Eurotatoria</taxon>
        <taxon>Bdelloidea</taxon>
        <taxon>Philodinida</taxon>
        <taxon>Philodinidae</taxon>
        <taxon>Rotaria</taxon>
    </lineage>
</organism>
<protein>
    <recommendedName>
        <fullName evidence="1">Spt5 KOWx domain-containing protein</fullName>
    </recommendedName>
</protein>
<dbReference type="PANTHER" id="PTHR11125:SF7">
    <property type="entry name" value="TRANSCRIPTION ELONGATION FACTOR SPT5"/>
    <property type="match status" value="1"/>
</dbReference>
<evidence type="ECO:0000313" key="3">
    <source>
        <dbReference type="Proteomes" id="UP000663873"/>
    </source>
</evidence>